<accession>A0A8H3BEN3</accession>
<dbReference type="GO" id="GO:0004674">
    <property type="term" value="F:protein serine/threonine kinase activity"/>
    <property type="evidence" value="ECO:0007669"/>
    <property type="project" value="TreeGrafter"/>
</dbReference>
<evidence type="ECO:0000256" key="1">
    <source>
        <dbReference type="SAM" id="MobiDB-lite"/>
    </source>
</evidence>
<dbReference type="GO" id="GO:0005524">
    <property type="term" value="F:ATP binding"/>
    <property type="evidence" value="ECO:0007669"/>
    <property type="project" value="InterPro"/>
</dbReference>
<evidence type="ECO:0000313" key="4">
    <source>
        <dbReference type="Proteomes" id="UP000663831"/>
    </source>
</evidence>
<dbReference type="PANTHER" id="PTHR44329">
    <property type="entry name" value="SERINE/THREONINE-PROTEIN KINASE TNNI3K-RELATED"/>
    <property type="match status" value="1"/>
</dbReference>
<protein>
    <recommendedName>
        <fullName evidence="2">Protein kinase domain-containing protein</fullName>
    </recommendedName>
</protein>
<reference evidence="3" key="1">
    <citation type="submission" date="2021-01" db="EMBL/GenBank/DDBJ databases">
        <authorList>
            <person name="Kaushik A."/>
        </authorList>
    </citation>
    <scope>NUCLEOTIDE SEQUENCE</scope>
    <source>
        <strain evidence="3">AG3-1AP</strain>
    </source>
</reference>
<dbReference type="InterPro" id="IPR051681">
    <property type="entry name" value="Ser/Thr_Kinases-Pseudokinases"/>
</dbReference>
<evidence type="ECO:0000313" key="3">
    <source>
        <dbReference type="EMBL" id="CAE6455015.1"/>
    </source>
</evidence>
<feature type="region of interest" description="Disordered" evidence="1">
    <location>
        <begin position="1"/>
        <end position="34"/>
    </location>
</feature>
<dbReference type="InterPro" id="IPR011009">
    <property type="entry name" value="Kinase-like_dom_sf"/>
</dbReference>
<sequence>MCTSSPLSTKLPGIGSTGPLNNENQAPRPLDENITSHRHKWTFLEAAKYVMSHGLKRSAGRMANPRFHGLRRSRSQDIKTKPIPKPPSRIEAHSYRGLGSQSGASQLCRDPSIAGSAVALQLDGTDAGWVPTTHLLTDEEVNTWPNDCCQIKEFILSPDESALKTSHGPMHANLAGTKLSSAYRETRVVNGTAISRRMNASEVVSQLIKHGIKDLSEHLNQSTFEDHPLVTGGFSDVYRGQLTSGAEVAVKVLRISVQHFSETSENIQDAAREIHTWSKCKHPNVLPLYGLVTFRSRIGMVSPWMSGGTMPRYLKTNPEADRHNLCIRMCEGLTYLHENGIIHGDLKGANVLIAEDGTPVLTDFGNSSLRDRTLKFTQAPGDDALTVRWSAPEFIRDSGISLRTKASDIYALGMTIYEAVIGKVPYYGETEVQVIILVALKQVPPERPIWMPMGHENGDRLWDLLTRCWSWDPETRPSVIQVTESIRKIRIEGLLINSPNHILQSQGQ</sequence>
<dbReference type="InterPro" id="IPR008271">
    <property type="entry name" value="Ser/Thr_kinase_AS"/>
</dbReference>
<dbReference type="PROSITE" id="PS00108">
    <property type="entry name" value="PROTEIN_KINASE_ST"/>
    <property type="match status" value="1"/>
</dbReference>
<dbReference type="Gene3D" id="1.10.510.10">
    <property type="entry name" value="Transferase(Phosphotransferase) domain 1"/>
    <property type="match status" value="1"/>
</dbReference>
<dbReference type="SUPFAM" id="SSF56112">
    <property type="entry name" value="Protein kinase-like (PK-like)"/>
    <property type="match status" value="1"/>
</dbReference>
<evidence type="ECO:0000259" key="2">
    <source>
        <dbReference type="PROSITE" id="PS50011"/>
    </source>
</evidence>
<dbReference type="SMART" id="SM00220">
    <property type="entry name" value="S_TKc"/>
    <property type="match status" value="1"/>
</dbReference>
<dbReference type="EMBL" id="CAJMWV010002117">
    <property type="protein sequence ID" value="CAE6455015.1"/>
    <property type="molecule type" value="Genomic_DNA"/>
</dbReference>
<proteinExistence type="predicted"/>
<dbReference type="Proteomes" id="UP000663831">
    <property type="component" value="Unassembled WGS sequence"/>
</dbReference>
<dbReference type="Pfam" id="PF00069">
    <property type="entry name" value="Pkinase"/>
    <property type="match status" value="1"/>
</dbReference>
<comment type="caution">
    <text evidence="3">The sequence shown here is derived from an EMBL/GenBank/DDBJ whole genome shotgun (WGS) entry which is preliminary data.</text>
</comment>
<feature type="domain" description="Protein kinase" evidence="2">
    <location>
        <begin position="223"/>
        <end position="495"/>
    </location>
</feature>
<dbReference type="PROSITE" id="PS50011">
    <property type="entry name" value="PROTEIN_KINASE_DOM"/>
    <property type="match status" value="1"/>
</dbReference>
<dbReference type="AlphaFoldDB" id="A0A8H3BEN3"/>
<dbReference type="InterPro" id="IPR000719">
    <property type="entry name" value="Prot_kinase_dom"/>
</dbReference>
<name>A0A8H3BEN3_9AGAM</name>
<organism evidence="3 4">
    <name type="scientific">Rhizoctonia solani</name>
    <dbReference type="NCBI Taxonomy" id="456999"/>
    <lineage>
        <taxon>Eukaryota</taxon>
        <taxon>Fungi</taxon>
        <taxon>Dikarya</taxon>
        <taxon>Basidiomycota</taxon>
        <taxon>Agaricomycotina</taxon>
        <taxon>Agaricomycetes</taxon>
        <taxon>Cantharellales</taxon>
        <taxon>Ceratobasidiaceae</taxon>
        <taxon>Rhizoctonia</taxon>
    </lineage>
</organism>
<feature type="region of interest" description="Disordered" evidence="1">
    <location>
        <begin position="60"/>
        <end position="93"/>
    </location>
</feature>
<gene>
    <name evidence="3" type="ORF">RDB_LOCUS70320</name>
</gene>